<dbReference type="Proteomes" id="UP000051621">
    <property type="component" value="Unassembled WGS sequence"/>
</dbReference>
<keyword evidence="2" id="KW-1133">Transmembrane helix</keyword>
<evidence type="ECO:0000256" key="2">
    <source>
        <dbReference type="SAM" id="Phobius"/>
    </source>
</evidence>
<keyword evidence="2" id="KW-0812">Transmembrane</keyword>
<evidence type="ECO:0000313" key="3">
    <source>
        <dbReference type="EMBL" id="KRL03441.1"/>
    </source>
</evidence>
<evidence type="ECO:0000313" key="4">
    <source>
        <dbReference type="Proteomes" id="UP000051621"/>
    </source>
</evidence>
<name>A0A0R1M6E9_9LACO</name>
<feature type="region of interest" description="Disordered" evidence="1">
    <location>
        <begin position="448"/>
        <end position="620"/>
    </location>
</feature>
<comment type="caution">
    <text evidence="3">The sequence shown here is derived from an EMBL/GenBank/DDBJ whole genome shotgun (WGS) entry which is preliminary data.</text>
</comment>
<feature type="compositionally biased region" description="Basic and acidic residues" evidence="1">
    <location>
        <begin position="602"/>
        <end position="620"/>
    </location>
</feature>
<feature type="compositionally biased region" description="Basic and acidic residues" evidence="1">
    <location>
        <begin position="456"/>
        <end position="482"/>
    </location>
</feature>
<dbReference type="OrthoDB" id="2195223at2"/>
<dbReference type="InterPro" id="IPR058112">
    <property type="entry name" value="CD3337_EF1877-like"/>
</dbReference>
<feature type="compositionally biased region" description="Polar residues" evidence="1">
    <location>
        <begin position="483"/>
        <end position="493"/>
    </location>
</feature>
<dbReference type="PATRIC" id="fig|1423731.3.peg.2161"/>
<keyword evidence="4" id="KW-1185">Reference proteome</keyword>
<accession>A0A0R1M6E9</accession>
<dbReference type="STRING" id="1423731.FC81_GL002103"/>
<feature type="transmembrane region" description="Helical" evidence="2">
    <location>
        <begin position="310"/>
        <end position="329"/>
    </location>
</feature>
<dbReference type="RefSeq" id="WP_057741917.1">
    <property type="nucleotide sequence ID" value="NZ_AZEF01000003.1"/>
</dbReference>
<feature type="compositionally biased region" description="Basic and acidic residues" evidence="1">
    <location>
        <begin position="502"/>
        <end position="512"/>
    </location>
</feature>
<dbReference type="NCBIfam" id="NF046089">
    <property type="entry name" value="CD3337_EF1877"/>
    <property type="match status" value="1"/>
</dbReference>
<reference evidence="3 4" key="1">
    <citation type="journal article" date="2015" name="Genome Announc.">
        <title>Expanding the biotechnology potential of lactobacilli through comparative genomics of 213 strains and associated genera.</title>
        <authorList>
            <person name="Sun Z."/>
            <person name="Harris H.M."/>
            <person name="McCann A."/>
            <person name="Guo C."/>
            <person name="Argimon S."/>
            <person name="Zhang W."/>
            <person name="Yang X."/>
            <person name="Jeffery I.B."/>
            <person name="Cooney J.C."/>
            <person name="Kagawa T.F."/>
            <person name="Liu W."/>
            <person name="Song Y."/>
            <person name="Salvetti E."/>
            <person name="Wrobel A."/>
            <person name="Rasinkangas P."/>
            <person name="Parkhill J."/>
            <person name="Rea M.C."/>
            <person name="O'Sullivan O."/>
            <person name="Ritari J."/>
            <person name="Douillard F.P."/>
            <person name="Paul Ross R."/>
            <person name="Yang R."/>
            <person name="Briner A.E."/>
            <person name="Felis G.E."/>
            <person name="de Vos W.M."/>
            <person name="Barrangou R."/>
            <person name="Klaenhammer T.R."/>
            <person name="Caufield P.W."/>
            <person name="Cui Y."/>
            <person name="Zhang H."/>
            <person name="O'Toole P.W."/>
        </authorList>
    </citation>
    <scope>NUCLEOTIDE SEQUENCE [LARGE SCALE GENOMIC DNA]</scope>
    <source>
        <strain evidence="3 4">DSM 19910</strain>
    </source>
</reference>
<feature type="compositionally biased region" description="Basic and acidic residues" evidence="1">
    <location>
        <begin position="560"/>
        <end position="576"/>
    </location>
</feature>
<feature type="transmembrane region" description="Helical" evidence="2">
    <location>
        <begin position="6"/>
        <end position="26"/>
    </location>
</feature>
<evidence type="ECO:0000256" key="1">
    <source>
        <dbReference type="SAM" id="MobiDB-lite"/>
    </source>
</evidence>
<keyword evidence="2" id="KW-0472">Membrane</keyword>
<organism evidence="3 4">
    <name type="scientific">Liquorilactobacillus capillatus DSM 19910</name>
    <dbReference type="NCBI Taxonomy" id="1423731"/>
    <lineage>
        <taxon>Bacteria</taxon>
        <taxon>Bacillati</taxon>
        <taxon>Bacillota</taxon>
        <taxon>Bacilli</taxon>
        <taxon>Lactobacillales</taxon>
        <taxon>Lactobacillaceae</taxon>
        <taxon>Liquorilactobacillus</taxon>
    </lineage>
</organism>
<dbReference type="EMBL" id="AZEF01000003">
    <property type="protein sequence ID" value="KRL03441.1"/>
    <property type="molecule type" value="Genomic_DNA"/>
</dbReference>
<gene>
    <name evidence="3" type="ORF">FC81_GL002103</name>
</gene>
<proteinExistence type="predicted"/>
<feature type="transmembrane region" description="Helical" evidence="2">
    <location>
        <begin position="146"/>
        <end position="163"/>
    </location>
</feature>
<feature type="transmembrane region" description="Helical" evidence="2">
    <location>
        <begin position="335"/>
        <end position="359"/>
    </location>
</feature>
<protein>
    <submittedName>
        <fullName evidence="3">Uncharacterized protein</fullName>
    </submittedName>
</protein>
<sequence>MKIKKLVPIVLIALGFLFIGSTAVHADNGLDSVKKAATELAKQAAKKYSEENYYTAQDVKQGGVTLNSERYPIDQYKGYADLNTTTHPVKDMIRGVGNTFFYINKLIWQGFDKVINLLSTTDVLNGKIDQINSAAASIWQTLIDNFLALILVIVAIVAGYTFALKNDLVGGFAMIGKTALVFVLCSVFLVFGTSLMKGVNTISGGLQGSFLKAGLVFDGSSQNIDSNQPEAGTTAVLRNTYFDTAVYRPYLLMNYGTTDEKTITKNNSDRIDNLLKQKKDSGSDKIVKDENKKLNNKYMQDGDEGINTKLAVGLIAPMITLGLGIPLLLISLFNLIIQIGILALLLLVPLSFFVSLLPWFGNSGYKNLARIIGLFFFKAFTAMFIMFLLLIIQIVDSFISPNSVGGYIANSALLIIVAFLMILKRDWIISTVTGGRVATVGAGSNNIRQMAGAASRKIERRTNHRSEQPRPNKPDKSDRESNEPQGRQEQQPYGSKKATPNAREESGRKTEPQQKQQKPKADARAESEQKTKPKRENEPQAKESQTKENPRGGEQQGEQKAAEERKSSYGNEEPKTNEQSNARENSEQRAAHGANAESKQGNAREESGRKTSKERPLGAD</sequence>
<feature type="transmembrane region" description="Helical" evidence="2">
    <location>
        <begin position="169"/>
        <end position="191"/>
    </location>
</feature>
<dbReference type="AlphaFoldDB" id="A0A0R1M6E9"/>
<feature type="transmembrane region" description="Helical" evidence="2">
    <location>
        <begin position="404"/>
        <end position="423"/>
    </location>
</feature>
<feature type="transmembrane region" description="Helical" evidence="2">
    <location>
        <begin position="371"/>
        <end position="392"/>
    </location>
</feature>
<feature type="compositionally biased region" description="Basic and acidic residues" evidence="1">
    <location>
        <begin position="519"/>
        <end position="551"/>
    </location>
</feature>